<dbReference type="Proteomes" id="UP000094291">
    <property type="component" value="Unassembled WGS sequence"/>
</dbReference>
<dbReference type="Pfam" id="PF07277">
    <property type="entry name" value="SapC"/>
    <property type="match status" value="1"/>
</dbReference>
<protein>
    <recommendedName>
        <fullName evidence="3">SapC family protein</fullName>
    </recommendedName>
</protein>
<dbReference type="EMBL" id="MDTQ01000001">
    <property type="protein sequence ID" value="ODC04743.1"/>
    <property type="molecule type" value="Genomic_DNA"/>
</dbReference>
<evidence type="ECO:0000313" key="2">
    <source>
        <dbReference type="Proteomes" id="UP000094291"/>
    </source>
</evidence>
<dbReference type="OrthoDB" id="9806524at2"/>
<keyword evidence="2" id="KW-1185">Reference proteome</keyword>
<sequence>MQTEINNVVQTNLYLMRRKSPEHGILALKFFLAADKIYRFVGFWVDKMTQWVPLTKACHQMSGWQRPRHYGHAAKDSVVPVIMSELPHLVASTPLAFMRKPSGQYQLMAVQSVSSGVNLFVHPGHKGWLRGHIPAPYRLYPFRLLPEAGSGRLILCIDAHYRGLHAQCWDDDEPLLDDHGQAVDLVYDIAGVLQQYRRERYYTDVAVQALVDAQMIKPWRIEVRDGPDAASGAFWSGLYRIDETALRQSDSATLKRLNQLGALGIAHSQLLAQHRLATLRELYQIHHDYVPEPDIDFDNLFSDGEALFRFS</sequence>
<proteinExistence type="predicted"/>
<name>A0A1E2VCR4_9GAMM</name>
<dbReference type="STRING" id="197479.BFW38_15610"/>
<gene>
    <name evidence="1" type="ORF">BFW38_15610</name>
</gene>
<comment type="caution">
    <text evidence="1">The sequence shown here is derived from an EMBL/GenBank/DDBJ whole genome shotgun (WGS) entry which is preliminary data.</text>
</comment>
<evidence type="ECO:0000313" key="1">
    <source>
        <dbReference type="EMBL" id="ODC04743.1"/>
    </source>
</evidence>
<dbReference type="AlphaFoldDB" id="A0A1E2VCR4"/>
<dbReference type="InterPro" id="IPR010836">
    <property type="entry name" value="SapC"/>
</dbReference>
<evidence type="ECO:0008006" key="3">
    <source>
        <dbReference type="Google" id="ProtNLM"/>
    </source>
</evidence>
<accession>A0A1E2VCR4</accession>
<organism evidence="1 2">
    <name type="scientific">Terasakiispira papahanaumokuakeensis</name>
    <dbReference type="NCBI Taxonomy" id="197479"/>
    <lineage>
        <taxon>Bacteria</taxon>
        <taxon>Pseudomonadati</taxon>
        <taxon>Pseudomonadota</taxon>
        <taxon>Gammaproteobacteria</taxon>
        <taxon>Oceanospirillales</taxon>
        <taxon>Terasakiispira</taxon>
    </lineage>
</organism>
<reference evidence="1 2" key="1">
    <citation type="submission" date="2016-08" db="EMBL/GenBank/DDBJ databases">
        <authorList>
            <person name="Seilhamer J.J."/>
        </authorList>
    </citation>
    <scope>NUCLEOTIDE SEQUENCE [LARGE SCALE GENOMIC DNA]</scope>
    <source>
        <strain evidence="1 2">PH27A</strain>
    </source>
</reference>